<evidence type="ECO:0000256" key="4">
    <source>
        <dbReference type="ARBA" id="ARBA00022801"/>
    </source>
</evidence>
<evidence type="ECO:0000313" key="7">
    <source>
        <dbReference type="EMBL" id="RWY45599.1"/>
    </source>
</evidence>
<dbReference type="GO" id="GO:0042781">
    <property type="term" value="F:3'-tRNA processing endoribonuclease activity"/>
    <property type="evidence" value="ECO:0007669"/>
    <property type="project" value="TreeGrafter"/>
</dbReference>
<dbReference type="EC" id="3.1.26.5" evidence="6"/>
<dbReference type="GO" id="GO:0000049">
    <property type="term" value="F:tRNA binding"/>
    <property type="evidence" value="ECO:0007669"/>
    <property type="project" value="InterPro"/>
</dbReference>
<dbReference type="Proteomes" id="UP000287168">
    <property type="component" value="Unassembled WGS sequence"/>
</dbReference>
<keyword evidence="3" id="KW-0255">Endonuclease</keyword>
<dbReference type="Gene3D" id="3.30.230.10">
    <property type="match status" value="1"/>
</dbReference>
<dbReference type="InterPro" id="IPR000100">
    <property type="entry name" value="RNase_P"/>
</dbReference>
<dbReference type="OrthoDB" id="9810867at2"/>
<evidence type="ECO:0000256" key="5">
    <source>
        <dbReference type="ARBA" id="ARBA00022884"/>
    </source>
</evidence>
<comment type="caution">
    <text evidence="7">The sequence shown here is derived from an EMBL/GenBank/DDBJ whole genome shotgun (WGS) entry which is preliminary data.</text>
</comment>
<organism evidence="7 8">
    <name type="scientific">Falsigemmobacter intermedius</name>
    <dbReference type="NCBI Taxonomy" id="1553448"/>
    <lineage>
        <taxon>Bacteria</taxon>
        <taxon>Pseudomonadati</taxon>
        <taxon>Pseudomonadota</taxon>
        <taxon>Alphaproteobacteria</taxon>
        <taxon>Rhodobacterales</taxon>
        <taxon>Paracoccaceae</taxon>
        <taxon>Falsigemmobacter</taxon>
    </lineage>
</organism>
<dbReference type="NCBIfam" id="TIGR00188">
    <property type="entry name" value="rnpA"/>
    <property type="match status" value="1"/>
</dbReference>
<evidence type="ECO:0000256" key="1">
    <source>
        <dbReference type="ARBA" id="ARBA00022694"/>
    </source>
</evidence>
<protein>
    <recommendedName>
        <fullName evidence="6">Ribonuclease P protein component</fullName>
        <ecNumber evidence="6">3.1.26.5</ecNumber>
    </recommendedName>
</protein>
<dbReference type="PANTHER" id="PTHR33992:SF1">
    <property type="entry name" value="RIBONUCLEASE P PROTEIN COMPONENT"/>
    <property type="match status" value="1"/>
</dbReference>
<keyword evidence="2" id="KW-0540">Nuclease</keyword>
<accession>A0A444MGY6</accession>
<dbReference type="RefSeq" id="WP_128486315.1">
    <property type="nucleotide sequence ID" value="NZ_JBHLXB010000011.1"/>
</dbReference>
<keyword evidence="1" id="KW-0819">tRNA processing</keyword>
<proteinExistence type="predicted"/>
<dbReference type="AlphaFoldDB" id="A0A444MGY6"/>
<dbReference type="InterPro" id="IPR014721">
    <property type="entry name" value="Ribsml_uS5_D2-typ_fold_subgr"/>
</dbReference>
<name>A0A444MGY6_9RHOB</name>
<dbReference type="GO" id="GO:0030677">
    <property type="term" value="C:ribonuclease P complex"/>
    <property type="evidence" value="ECO:0007669"/>
    <property type="project" value="TreeGrafter"/>
</dbReference>
<dbReference type="GO" id="GO:0004526">
    <property type="term" value="F:ribonuclease P activity"/>
    <property type="evidence" value="ECO:0007669"/>
    <property type="project" value="UniProtKB-UniRule"/>
</dbReference>
<dbReference type="InterPro" id="IPR020568">
    <property type="entry name" value="Ribosomal_Su5_D2-typ_SF"/>
</dbReference>
<dbReference type="Pfam" id="PF00825">
    <property type="entry name" value="Ribonuclease_P"/>
    <property type="match status" value="1"/>
</dbReference>
<dbReference type="PANTHER" id="PTHR33992">
    <property type="entry name" value="RIBONUCLEASE P PROTEIN COMPONENT"/>
    <property type="match status" value="1"/>
</dbReference>
<gene>
    <name evidence="7" type="primary">rnpA</name>
    <name evidence="7" type="ORF">EP867_00810</name>
</gene>
<keyword evidence="4 7" id="KW-0378">Hydrolase</keyword>
<dbReference type="SUPFAM" id="SSF54211">
    <property type="entry name" value="Ribosomal protein S5 domain 2-like"/>
    <property type="match status" value="1"/>
</dbReference>
<sequence>MNVLKLRSDFLRAAQARRQGTGGFLLQARERGDGSDLVRIGFTASKKVGNSVMRNLARRRMRELAREILVRDGKPGWDYVMVARPGATVVRDFAELKNDLAFAIRRVHTPKEPAAKEGAVKP</sequence>
<evidence type="ECO:0000256" key="3">
    <source>
        <dbReference type="ARBA" id="ARBA00022759"/>
    </source>
</evidence>
<dbReference type="EMBL" id="SBLC01000001">
    <property type="protein sequence ID" value="RWY45599.1"/>
    <property type="molecule type" value="Genomic_DNA"/>
</dbReference>
<keyword evidence="5" id="KW-0694">RNA-binding</keyword>
<keyword evidence="8" id="KW-1185">Reference proteome</keyword>
<evidence type="ECO:0000256" key="6">
    <source>
        <dbReference type="NCBIfam" id="TIGR00188"/>
    </source>
</evidence>
<evidence type="ECO:0000313" key="8">
    <source>
        <dbReference type="Proteomes" id="UP000287168"/>
    </source>
</evidence>
<evidence type="ECO:0000256" key="2">
    <source>
        <dbReference type="ARBA" id="ARBA00022722"/>
    </source>
</evidence>
<reference evidence="7 8" key="1">
    <citation type="journal article" date="2015" name="Int. J. Syst. Evol. Microbiol.">
        <title>Gemmobacter intermedius sp. nov., isolated from a white stork (Ciconia ciconia).</title>
        <authorList>
            <person name="Kampfer P."/>
            <person name="Jerzak L."/>
            <person name="Wilharm G."/>
            <person name="Golke J."/>
            <person name="Busse H.J."/>
            <person name="Glaeser S.P."/>
        </authorList>
    </citation>
    <scope>NUCLEOTIDE SEQUENCE [LARGE SCALE GENOMIC DNA]</scope>
    <source>
        <strain evidence="7 8">119/4</strain>
    </source>
</reference>